<feature type="domain" description="DUF4123" evidence="1">
    <location>
        <begin position="34"/>
        <end position="154"/>
    </location>
</feature>
<evidence type="ECO:0000259" key="1">
    <source>
        <dbReference type="Pfam" id="PF13503"/>
    </source>
</evidence>
<sequence length="270" mass="30652">MSLIDHYSPGWLSETRAMLENLLAREPRPGLHFLLDASFRHETVLPLIRARWPEGRWCSLYQDTANVSERVLAVSPLLLAIDEESLDSLAALAEETSGRPMLSLVVSDESMASLYRRLGAFRIVTVRGMRYVLRLADTRRLPQIVEMLTESQRSLLMGHMTAWYHTGRDGSWHDVSIDVDAVTEPDSLTAMTGLALDERQARILIDMNRIDALIDSLRLHEPALYNAFTTPSQRYVWVEEMLSHATGSVETYPQQVECCRRAAVEQGWLV</sequence>
<keyword evidence="3" id="KW-1185">Reference proteome</keyword>
<dbReference type="Pfam" id="PF13503">
    <property type="entry name" value="DUF4123"/>
    <property type="match status" value="1"/>
</dbReference>
<dbReference type="Proteomes" id="UP001589814">
    <property type="component" value="Unassembled WGS sequence"/>
</dbReference>
<dbReference type="RefSeq" id="WP_019951485.1">
    <property type="nucleotide sequence ID" value="NZ_JBHLVX010000055.1"/>
</dbReference>
<comment type="caution">
    <text evidence="2">The sequence shown here is derived from an EMBL/GenBank/DDBJ whole genome shotgun (WGS) entry which is preliminary data.</text>
</comment>
<accession>A0ABV6G6I5</accession>
<organism evidence="2 3">
    <name type="scientific">Kushneria aurantia</name>
    <dbReference type="NCBI Taxonomy" id="504092"/>
    <lineage>
        <taxon>Bacteria</taxon>
        <taxon>Pseudomonadati</taxon>
        <taxon>Pseudomonadota</taxon>
        <taxon>Gammaproteobacteria</taxon>
        <taxon>Oceanospirillales</taxon>
        <taxon>Halomonadaceae</taxon>
        <taxon>Kushneria</taxon>
    </lineage>
</organism>
<protein>
    <submittedName>
        <fullName evidence="2">DUF4123 domain-containing protein</fullName>
    </submittedName>
</protein>
<dbReference type="EMBL" id="JBHLVX010000055">
    <property type="protein sequence ID" value="MFC0269270.1"/>
    <property type="molecule type" value="Genomic_DNA"/>
</dbReference>
<evidence type="ECO:0000313" key="3">
    <source>
        <dbReference type="Proteomes" id="UP001589814"/>
    </source>
</evidence>
<gene>
    <name evidence="2" type="ORF">ACFFHW_14970</name>
</gene>
<evidence type="ECO:0000313" key="2">
    <source>
        <dbReference type="EMBL" id="MFC0269270.1"/>
    </source>
</evidence>
<reference evidence="2 3" key="1">
    <citation type="submission" date="2024-09" db="EMBL/GenBank/DDBJ databases">
        <authorList>
            <person name="Sun Q."/>
            <person name="Mori K."/>
        </authorList>
    </citation>
    <scope>NUCLEOTIDE SEQUENCE [LARGE SCALE GENOMIC DNA]</scope>
    <source>
        <strain evidence="2 3">CCM 7415</strain>
    </source>
</reference>
<proteinExistence type="predicted"/>
<dbReference type="InterPro" id="IPR025391">
    <property type="entry name" value="DUF4123"/>
</dbReference>
<name>A0ABV6G6I5_9GAMM</name>